<dbReference type="VEuPathDB" id="AmoebaDB:ACA1_071450"/>
<dbReference type="Pfam" id="PF04488">
    <property type="entry name" value="Gly_transf_sug"/>
    <property type="match status" value="1"/>
</dbReference>
<keyword evidence="2" id="KW-1185">Reference proteome</keyword>
<dbReference type="Proteomes" id="UP000011083">
    <property type="component" value="Unassembled WGS sequence"/>
</dbReference>
<dbReference type="SUPFAM" id="SSF53448">
    <property type="entry name" value="Nucleotide-diphospho-sugar transferases"/>
    <property type="match status" value="1"/>
</dbReference>
<proteinExistence type="predicted"/>
<dbReference type="PANTHER" id="PTHR46830:SF2">
    <property type="entry name" value="ALPHA-1,4-N-ACETYLGLUCOSAMINYLTRANSFERASE"/>
    <property type="match status" value="1"/>
</dbReference>
<dbReference type="KEGG" id="acan:ACA1_071450"/>
<evidence type="ECO:0000313" key="1">
    <source>
        <dbReference type="EMBL" id="ELR23523.1"/>
    </source>
</evidence>
<dbReference type="PANTHER" id="PTHR46830">
    <property type="entry name" value="TRANSFERASE, PUTATIVE-RELATED"/>
    <property type="match status" value="1"/>
</dbReference>
<protein>
    <submittedName>
        <fullName evidence="1">Glycosyl transferase</fullName>
    </submittedName>
</protein>
<sequence length="265" mass="30160">MTSAVAQLRPTRILLHTEVGATPLGFWWDQFAEAHKELLQVVEHDPVTSVYGHPVHVMAHKTDVLRLDALYNHGGVYLDLDVLVFRDFLPALNDHLRQHPEQDAVLIQERDGRVSLGNAIIISRPFSKFIALWKSNYHDFNDNQWSAHSTALPRKLAQTEPGASLLHQLPSTAFYNPDWDEALKDQVGSKLFLEELKPGEAGRYDFEAAGALGWHWWGHIIARQLDTWTPCLLVAQANRTVISRLMGRYVSDELCQRWRASQKTA</sequence>
<accession>L8HFL1</accession>
<dbReference type="RefSeq" id="XP_004353051.1">
    <property type="nucleotide sequence ID" value="XM_004352999.1"/>
</dbReference>
<dbReference type="GeneID" id="14924504"/>
<gene>
    <name evidence="1" type="ORF">ACA1_071450</name>
</gene>
<name>L8HFL1_ACACF</name>
<dbReference type="AlphaFoldDB" id="L8HFL1"/>
<dbReference type="InterPro" id="IPR029044">
    <property type="entry name" value="Nucleotide-diphossugar_trans"/>
</dbReference>
<reference evidence="1 2" key="1">
    <citation type="journal article" date="2013" name="Genome Biol.">
        <title>Genome of Acanthamoeba castellanii highlights extensive lateral gene transfer and early evolution of tyrosine kinase signaling.</title>
        <authorList>
            <person name="Clarke M."/>
            <person name="Lohan A.J."/>
            <person name="Liu B."/>
            <person name="Lagkouvardos I."/>
            <person name="Roy S."/>
            <person name="Zafar N."/>
            <person name="Bertelli C."/>
            <person name="Schilde C."/>
            <person name="Kianianmomeni A."/>
            <person name="Burglin T.R."/>
            <person name="Frech C."/>
            <person name="Turcotte B."/>
            <person name="Kopec K.O."/>
            <person name="Synnott J.M."/>
            <person name="Choo C."/>
            <person name="Paponov I."/>
            <person name="Finkler A."/>
            <person name="Soon Heng Tan C."/>
            <person name="Hutchins A.P."/>
            <person name="Weinmeier T."/>
            <person name="Rattei T."/>
            <person name="Chu J.S."/>
            <person name="Gimenez G."/>
            <person name="Irimia M."/>
            <person name="Rigden D.J."/>
            <person name="Fitzpatrick D.A."/>
            <person name="Lorenzo-Morales J."/>
            <person name="Bateman A."/>
            <person name="Chiu C.H."/>
            <person name="Tang P."/>
            <person name="Hegemann P."/>
            <person name="Fromm H."/>
            <person name="Raoult D."/>
            <person name="Greub G."/>
            <person name="Miranda-Saavedra D."/>
            <person name="Chen N."/>
            <person name="Nash P."/>
            <person name="Ginger M.L."/>
            <person name="Horn M."/>
            <person name="Schaap P."/>
            <person name="Caler L."/>
            <person name="Loftus B."/>
        </authorList>
    </citation>
    <scope>NUCLEOTIDE SEQUENCE [LARGE SCALE GENOMIC DNA]</scope>
    <source>
        <strain evidence="1 2">Neff</strain>
    </source>
</reference>
<dbReference type="Gene3D" id="3.90.550.20">
    <property type="match status" value="1"/>
</dbReference>
<dbReference type="GO" id="GO:0016740">
    <property type="term" value="F:transferase activity"/>
    <property type="evidence" value="ECO:0007669"/>
    <property type="project" value="UniProtKB-KW"/>
</dbReference>
<dbReference type="EMBL" id="KB007857">
    <property type="protein sequence ID" value="ELR23523.1"/>
    <property type="molecule type" value="Genomic_DNA"/>
</dbReference>
<evidence type="ECO:0000313" key="2">
    <source>
        <dbReference type="Proteomes" id="UP000011083"/>
    </source>
</evidence>
<keyword evidence="1" id="KW-0808">Transferase</keyword>
<dbReference type="OrthoDB" id="409543at2759"/>
<organism evidence="1 2">
    <name type="scientific">Acanthamoeba castellanii (strain ATCC 30010 / Neff)</name>
    <dbReference type="NCBI Taxonomy" id="1257118"/>
    <lineage>
        <taxon>Eukaryota</taxon>
        <taxon>Amoebozoa</taxon>
        <taxon>Discosea</taxon>
        <taxon>Longamoebia</taxon>
        <taxon>Centramoebida</taxon>
        <taxon>Acanthamoebidae</taxon>
        <taxon>Acanthamoeba</taxon>
    </lineage>
</organism>
<dbReference type="InterPro" id="IPR007577">
    <property type="entry name" value="GlycoTrfase_DXD_sugar-bd_CS"/>
</dbReference>